<organism evidence="6 7">
    <name type="scientific">Marasmius tenuissimus</name>
    <dbReference type="NCBI Taxonomy" id="585030"/>
    <lineage>
        <taxon>Eukaryota</taxon>
        <taxon>Fungi</taxon>
        <taxon>Dikarya</taxon>
        <taxon>Basidiomycota</taxon>
        <taxon>Agaricomycotina</taxon>
        <taxon>Agaricomycetes</taxon>
        <taxon>Agaricomycetidae</taxon>
        <taxon>Agaricales</taxon>
        <taxon>Marasmiineae</taxon>
        <taxon>Marasmiaceae</taxon>
        <taxon>Marasmius</taxon>
    </lineage>
</organism>
<dbReference type="SUPFAM" id="SSF56752">
    <property type="entry name" value="D-aminoacid aminotransferase-like PLP-dependent enzymes"/>
    <property type="match status" value="1"/>
</dbReference>
<sequence>MTELITPPLDGMILPGVTRDSVLALAREHVAGAKRLPNLPENLVVSERPITMKEVKEASKTNKLVELFGAGTAAVISPVDRIGYLGEDIPIPTGEDGMGPISRPIWTELVGRQTGAIPSDWSVLVEEAE</sequence>
<dbReference type="PANTHER" id="PTHR11825:SF44">
    <property type="entry name" value="BRANCHED-CHAIN-AMINO-ACID AMINOTRANSFERASE"/>
    <property type="match status" value="1"/>
</dbReference>
<dbReference type="EMBL" id="JBBXMP010000002">
    <property type="protein sequence ID" value="KAL0072167.1"/>
    <property type="molecule type" value="Genomic_DNA"/>
</dbReference>
<evidence type="ECO:0000256" key="5">
    <source>
        <dbReference type="ARBA" id="ARBA00023304"/>
    </source>
</evidence>
<keyword evidence="4" id="KW-0663">Pyridoxal phosphate</keyword>
<name>A0ABR3AE18_9AGAR</name>
<protein>
    <submittedName>
        <fullName evidence="6">Branched-chain-amino-acid transaminase bat2</fullName>
        <ecNumber evidence="6">2.6.1.42</ecNumber>
    </submittedName>
</protein>
<evidence type="ECO:0000313" key="6">
    <source>
        <dbReference type="EMBL" id="KAL0072167.1"/>
    </source>
</evidence>
<keyword evidence="7" id="KW-1185">Reference proteome</keyword>
<accession>A0ABR3AE18</accession>
<evidence type="ECO:0000256" key="1">
    <source>
        <dbReference type="ARBA" id="ARBA00001933"/>
    </source>
</evidence>
<comment type="similarity">
    <text evidence="2">Belongs to the class-IV pyridoxal-phosphate-dependent aminotransferase family.</text>
</comment>
<dbReference type="Gene3D" id="3.20.10.10">
    <property type="entry name" value="D-amino Acid Aminotransferase, subunit A, domain 2"/>
    <property type="match status" value="1"/>
</dbReference>
<dbReference type="EC" id="2.6.1.42" evidence="6"/>
<keyword evidence="3" id="KW-0028">Amino-acid biosynthesis</keyword>
<comment type="cofactor">
    <cofactor evidence="1">
        <name>pyridoxal 5'-phosphate</name>
        <dbReference type="ChEBI" id="CHEBI:597326"/>
    </cofactor>
</comment>
<dbReference type="InterPro" id="IPR005786">
    <property type="entry name" value="B_amino_transII"/>
</dbReference>
<keyword evidence="6" id="KW-0032">Aminotransferase</keyword>
<proteinExistence type="inferred from homology"/>
<evidence type="ECO:0000313" key="7">
    <source>
        <dbReference type="Proteomes" id="UP001437256"/>
    </source>
</evidence>
<dbReference type="PANTHER" id="PTHR11825">
    <property type="entry name" value="SUBGROUP IIII AMINOTRANSFERASE"/>
    <property type="match status" value="1"/>
</dbReference>
<dbReference type="GO" id="GO:0004084">
    <property type="term" value="F:branched-chain-amino-acid transaminase activity"/>
    <property type="evidence" value="ECO:0007669"/>
    <property type="project" value="UniProtKB-EC"/>
</dbReference>
<keyword evidence="5" id="KW-0100">Branched-chain amino acid biosynthesis</keyword>
<comment type="caution">
    <text evidence="6">The sequence shown here is derived from an EMBL/GenBank/DDBJ whole genome shotgun (WGS) entry which is preliminary data.</text>
</comment>
<dbReference type="InterPro" id="IPR036038">
    <property type="entry name" value="Aminotransferase-like"/>
</dbReference>
<evidence type="ECO:0000256" key="3">
    <source>
        <dbReference type="ARBA" id="ARBA00022605"/>
    </source>
</evidence>
<gene>
    <name evidence="6" type="primary">BAT2_1</name>
    <name evidence="6" type="ORF">AAF712_001091</name>
</gene>
<dbReference type="Pfam" id="PF01063">
    <property type="entry name" value="Aminotran_4"/>
    <property type="match status" value="1"/>
</dbReference>
<keyword evidence="6" id="KW-0808">Transferase</keyword>
<dbReference type="InterPro" id="IPR001544">
    <property type="entry name" value="Aminotrans_IV"/>
</dbReference>
<dbReference type="Proteomes" id="UP001437256">
    <property type="component" value="Unassembled WGS sequence"/>
</dbReference>
<evidence type="ECO:0000256" key="4">
    <source>
        <dbReference type="ARBA" id="ARBA00022898"/>
    </source>
</evidence>
<evidence type="ECO:0000256" key="2">
    <source>
        <dbReference type="ARBA" id="ARBA00009320"/>
    </source>
</evidence>
<reference evidence="6 7" key="1">
    <citation type="submission" date="2024-05" db="EMBL/GenBank/DDBJ databases">
        <title>A draft genome resource for the thread blight pathogen Marasmius tenuissimus strain MS-2.</title>
        <authorList>
            <person name="Yulfo-Soto G.E."/>
            <person name="Baruah I.K."/>
            <person name="Amoako-Attah I."/>
            <person name="Bukari Y."/>
            <person name="Meinhardt L.W."/>
            <person name="Bailey B.A."/>
            <person name="Cohen S.P."/>
        </authorList>
    </citation>
    <scope>NUCLEOTIDE SEQUENCE [LARGE SCALE GENOMIC DNA]</scope>
    <source>
        <strain evidence="6 7">MS-2</strain>
    </source>
</reference>
<dbReference type="InterPro" id="IPR043132">
    <property type="entry name" value="BCAT-like_C"/>
</dbReference>